<dbReference type="InterPro" id="IPR042047">
    <property type="entry name" value="SleB_dom1"/>
</dbReference>
<evidence type="ECO:0000313" key="5">
    <source>
        <dbReference type="Proteomes" id="UP000199315"/>
    </source>
</evidence>
<feature type="chain" id="PRO_5039187714" evidence="2">
    <location>
        <begin position="26"/>
        <end position="405"/>
    </location>
</feature>
<dbReference type="Proteomes" id="UP000199315">
    <property type="component" value="Unassembled WGS sequence"/>
</dbReference>
<feature type="coiled-coil region" evidence="1">
    <location>
        <begin position="243"/>
        <end position="270"/>
    </location>
</feature>
<dbReference type="AlphaFoldDB" id="A0A1D3TSE1"/>
<keyword evidence="2" id="KW-0732">Signal</keyword>
<dbReference type="Pfam" id="PF08239">
    <property type="entry name" value="SH3_3"/>
    <property type="match status" value="2"/>
</dbReference>
<keyword evidence="5" id="KW-1185">Reference proteome</keyword>
<dbReference type="EMBL" id="FMKA01000006">
    <property type="protein sequence ID" value="SCP96738.1"/>
    <property type="molecule type" value="Genomic_DNA"/>
</dbReference>
<dbReference type="OrthoDB" id="9785345at2"/>
<keyword evidence="1" id="KW-0175">Coiled coil</keyword>
<dbReference type="STRING" id="1619234.SAMN05421730_100637"/>
<dbReference type="GO" id="GO:0016787">
    <property type="term" value="F:hydrolase activity"/>
    <property type="evidence" value="ECO:0007669"/>
    <property type="project" value="InterPro"/>
</dbReference>
<dbReference type="PROSITE" id="PS51781">
    <property type="entry name" value="SH3B"/>
    <property type="match status" value="1"/>
</dbReference>
<feature type="domain" description="SH3b" evidence="3">
    <location>
        <begin position="172"/>
        <end position="235"/>
    </location>
</feature>
<evidence type="ECO:0000256" key="2">
    <source>
        <dbReference type="SAM" id="SignalP"/>
    </source>
</evidence>
<evidence type="ECO:0000259" key="3">
    <source>
        <dbReference type="PROSITE" id="PS51781"/>
    </source>
</evidence>
<proteinExistence type="predicted"/>
<dbReference type="RefSeq" id="WP_091232237.1">
    <property type="nucleotide sequence ID" value="NZ_FMKA01000006.1"/>
</dbReference>
<dbReference type="InterPro" id="IPR011105">
    <property type="entry name" value="Cell_wall_hydrolase_SleB"/>
</dbReference>
<protein>
    <submittedName>
        <fullName evidence="4">SH3 domain-containing protein</fullName>
    </submittedName>
</protein>
<dbReference type="SMART" id="SM00287">
    <property type="entry name" value="SH3b"/>
    <property type="match status" value="2"/>
</dbReference>
<name>A0A1D3TSE1_9FIRM</name>
<reference evidence="4 5" key="1">
    <citation type="submission" date="2016-09" db="EMBL/GenBank/DDBJ databases">
        <authorList>
            <person name="Capua I."/>
            <person name="De Benedictis P."/>
            <person name="Joannis T."/>
            <person name="Lombin L.H."/>
            <person name="Cattoli G."/>
        </authorList>
    </citation>
    <scope>NUCLEOTIDE SEQUENCE [LARGE SCALE GENOMIC DNA]</scope>
    <source>
        <strain evidence="4 5">GluBS11</strain>
    </source>
</reference>
<evidence type="ECO:0000313" key="4">
    <source>
        <dbReference type="EMBL" id="SCP96738.1"/>
    </source>
</evidence>
<organism evidence="4 5">
    <name type="scientific">Anaerobium acetethylicum</name>
    <dbReference type="NCBI Taxonomy" id="1619234"/>
    <lineage>
        <taxon>Bacteria</taxon>
        <taxon>Bacillati</taxon>
        <taxon>Bacillota</taxon>
        <taxon>Clostridia</taxon>
        <taxon>Lachnospirales</taxon>
        <taxon>Lachnospiraceae</taxon>
        <taxon>Anaerobium</taxon>
    </lineage>
</organism>
<feature type="signal peptide" evidence="2">
    <location>
        <begin position="1"/>
        <end position="25"/>
    </location>
</feature>
<dbReference type="InterPro" id="IPR003646">
    <property type="entry name" value="SH3-like_bac-type"/>
</dbReference>
<dbReference type="Gene3D" id="1.10.10.2520">
    <property type="entry name" value="Cell wall hydrolase SleB, domain 1"/>
    <property type="match status" value="1"/>
</dbReference>
<gene>
    <name evidence="4" type="ORF">SAMN05421730_100637</name>
</gene>
<evidence type="ECO:0000256" key="1">
    <source>
        <dbReference type="SAM" id="Coils"/>
    </source>
</evidence>
<dbReference type="Gene3D" id="2.30.30.40">
    <property type="entry name" value="SH3 Domains"/>
    <property type="match status" value="2"/>
</dbReference>
<sequence>MNLGNRKVVTSGIMALAMMITTAFAGNTQQAAAADTNQNVTETIQCSEDFAYVETELTELIDAKIKKEQAIAQDQDTVIATVEAYRAEMVMAAQSPWANRVMANVAEFANIRETADEASAIVGKLYKGAAADILERGDVWTRISSGSVQGFVNNEYLAFEQDAEAVANRDGKLTATVNTQTLRVRKEPSETAGVFELAAAGQTYTATANDGQWVTVQLSSGNTGYIASAYASVELVLGKAISIEEEQAAIRAAEEKAAAEAAAKAAAEAKAAVAAKNKSVATTTQAATSASYDDVTLMAGIIQMEAGGESYEGKLAVANVILNRVRSGRYPNTISGVIYQSGQFSTVGRLSGVIAKGVSSACVQAANDALAGTNNVGGYLHFRTVSSANLGSYSSYTIIGNHVFH</sequence>
<accession>A0A1D3TSE1</accession>
<dbReference type="Pfam" id="PF07486">
    <property type="entry name" value="Hydrolase_2"/>
    <property type="match status" value="1"/>
</dbReference>